<name>A0A134BCE7_9BACT</name>
<dbReference type="InterPro" id="IPR010982">
    <property type="entry name" value="Lambda_DNA-bd_dom_sf"/>
</dbReference>
<dbReference type="STRING" id="419005.HMPREF1860_01294"/>
<dbReference type="PATRIC" id="fig|419005.5.peg.1301"/>
<dbReference type="InterPro" id="IPR001387">
    <property type="entry name" value="Cro/C1-type_HTH"/>
</dbReference>
<dbReference type="InterPro" id="IPR013430">
    <property type="entry name" value="Toxin_antidote_HigA"/>
</dbReference>
<dbReference type="InterPro" id="IPR010359">
    <property type="entry name" value="IrrE_HExxH"/>
</dbReference>
<gene>
    <name evidence="3" type="ORF">HMPREF1860_01294</name>
</gene>
<dbReference type="PROSITE" id="PS50943">
    <property type="entry name" value="HTH_CROC1"/>
    <property type="match status" value="1"/>
</dbReference>
<reference evidence="3 4" key="1">
    <citation type="submission" date="2016-01" db="EMBL/GenBank/DDBJ databases">
        <authorList>
            <person name="Oliw E.H."/>
        </authorList>
    </citation>
    <scope>NUCLEOTIDE SEQUENCE [LARGE SCALE GENOMIC DNA]</scope>
    <source>
        <strain evidence="3 4">DNF00307</strain>
    </source>
</reference>
<dbReference type="RefSeq" id="WP_060933017.1">
    <property type="nucleotide sequence ID" value="NZ_KQ960520.1"/>
</dbReference>
<evidence type="ECO:0000313" key="4">
    <source>
        <dbReference type="Proteomes" id="UP000070531"/>
    </source>
</evidence>
<organism evidence="3">
    <name type="scientific">Prevotella amnii</name>
    <dbReference type="NCBI Taxonomy" id="419005"/>
    <lineage>
        <taxon>Bacteria</taxon>
        <taxon>Pseudomonadati</taxon>
        <taxon>Bacteroidota</taxon>
        <taxon>Bacteroidia</taxon>
        <taxon>Bacteroidales</taxon>
        <taxon>Prevotellaceae</taxon>
        <taxon>Prevotella</taxon>
    </lineage>
</organism>
<dbReference type="Gene3D" id="1.10.10.2910">
    <property type="match status" value="1"/>
</dbReference>
<comment type="caution">
    <text evidence="3">The sequence shown here is derived from an EMBL/GenBank/DDBJ whole genome shotgun (WGS) entry which is preliminary data.</text>
</comment>
<dbReference type="SUPFAM" id="SSF47413">
    <property type="entry name" value="lambda repressor-like DNA-binding domains"/>
    <property type="match status" value="1"/>
</dbReference>
<dbReference type="CDD" id="cd00093">
    <property type="entry name" value="HTH_XRE"/>
    <property type="match status" value="1"/>
</dbReference>
<dbReference type="InterPro" id="IPR052345">
    <property type="entry name" value="Rad_response_metalloprotease"/>
</dbReference>
<evidence type="ECO:0000313" key="3">
    <source>
        <dbReference type="EMBL" id="KXB77632.1"/>
    </source>
</evidence>
<protein>
    <submittedName>
        <fullName evidence="3">Addiction module antidote protein HigA</fullName>
    </submittedName>
</protein>
<dbReference type="EMBL" id="LSDL01000060">
    <property type="protein sequence ID" value="KXB77632.1"/>
    <property type="molecule type" value="Genomic_DNA"/>
</dbReference>
<dbReference type="NCBIfam" id="TIGR02607">
    <property type="entry name" value="antidote_HigA"/>
    <property type="match status" value="1"/>
</dbReference>
<sequence>METSNIVPFRPTHPGEVLKDEILFRGISKKDFADRIGMKPSNLSRLLRGDTDITIALAEKLEKALDIPASFWLRMQSTYNSDCQIIAERDIQEQKAIHEEKVLSDILNLKVLFNRLNIKKICFVQERLKQLKSIIGCNPLDVVKYQTSIYGTFKKSSTATDEKNMRSWLLLAYLATKKDIPTFEYVEGNAEKAALAICNIVHSTTFGEKDIKRILNKYGISYSIVEKLEKTPIDGFSAWINKYPSIVVTHRYNDMSRLVFDVLHELGHIAKHLHKDKDIIFISNGETISSMDNIEKEANRFAEEHLIADDKWMSLMQRSIKGLYSNNIVAALRKGAKELGLNPNIVLWRYRYETYNYALHSIKTTPIK</sequence>
<dbReference type="PANTHER" id="PTHR43236:SF1">
    <property type="entry name" value="BLL7220 PROTEIN"/>
    <property type="match status" value="1"/>
</dbReference>
<dbReference type="PANTHER" id="PTHR43236">
    <property type="entry name" value="ANTITOXIN HIGA1"/>
    <property type="match status" value="1"/>
</dbReference>
<evidence type="ECO:0000259" key="2">
    <source>
        <dbReference type="PROSITE" id="PS50943"/>
    </source>
</evidence>
<dbReference type="AlphaFoldDB" id="A0A134BCE7"/>
<proteinExistence type="inferred from homology"/>
<dbReference type="Proteomes" id="UP000070531">
    <property type="component" value="Unassembled WGS sequence"/>
</dbReference>
<comment type="similarity">
    <text evidence="1">Belongs to the short-chain fatty acyl-CoA assimilation regulator (ScfR) family.</text>
</comment>
<feature type="domain" description="HTH cro/C1-type" evidence="2">
    <location>
        <begin position="18"/>
        <end position="72"/>
    </location>
</feature>
<dbReference type="Gene3D" id="1.10.260.40">
    <property type="entry name" value="lambda repressor-like DNA-binding domains"/>
    <property type="match status" value="1"/>
</dbReference>
<evidence type="ECO:0000256" key="1">
    <source>
        <dbReference type="ARBA" id="ARBA00007227"/>
    </source>
</evidence>
<dbReference type="GO" id="GO:0003677">
    <property type="term" value="F:DNA binding"/>
    <property type="evidence" value="ECO:0007669"/>
    <property type="project" value="InterPro"/>
</dbReference>
<accession>A0A134BCE7</accession>
<dbReference type="SMART" id="SM00530">
    <property type="entry name" value="HTH_XRE"/>
    <property type="match status" value="1"/>
</dbReference>
<dbReference type="Pfam" id="PF06114">
    <property type="entry name" value="Peptidase_M78"/>
    <property type="match status" value="1"/>
</dbReference>
<dbReference type="Pfam" id="PF01381">
    <property type="entry name" value="HTH_3"/>
    <property type="match status" value="1"/>
</dbReference>